<gene>
    <name evidence="17" type="ORF">CQW23_06762</name>
</gene>
<evidence type="ECO:0000313" key="18">
    <source>
        <dbReference type="Proteomes" id="UP000224567"/>
    </source>
</evidence>
<dbReference type="Gene3D" id="1.10.8.430">
    <property type="entry name" value="Helical domain of apoptotic protease-activating factors"/>
    <property type="match status" value="1"/>
</dbReference>
<comment type="subcellular location">
    <subcellularLocation>
        <location evidence="3">Cytoplasm</location>
    </subcellularLocation>
    <subcellularLocation>
        <location evidence="2">Membrane</location>
        <topology evidence="2">Peripheral membrane protein</topology>
    </subcellularLocation>
</comment>
<dbReference type="FunFam" id="1.10.8.430:FF:000003">
    <property type="entry name" value="Probable disease resistance protein At5g66910"/>
    <property type="match status" value="1"/>
</dbReference>
<evidence type="ECO:0000256" key="6">
    <source>
        <dbReference type="ARBA" id="ARBA00022614"/>
    </source>
</evidence>
<evidence type="ECO:0000256" key="9">
    <source>
        <dbReference type="ARBA" id="ARBA00022741"/>
    </source>
</evidence>
<dbReference type="SUPFAM" id="SSF52058">
    <property type="entry name" value="L domain-like"/>
    <property type="match status" value="1"/>
</dbReference>
<comment type="similarity">
    <text evidence="4">Belongs to the disease resistance NB-LRR family.</text>
</comment>
<keyword evidence="8" id="KW-0677">Repeat</keyword>
<keyword evidence="10" id="KW-0611">Plant defense</keyword>
<evidence type="ECO:0000256" key="8">
    <source>
        <dbReference type="ARBA" id="ARBA00022737"/>
    </source>
</evidence>
<keyword evidence="12" id="KW-0175">Coiled coil</keyword>
<evidence type="ECO:0000256" key="10">
    <source>
        <dbReference type="ARBA" id="ARBA00022821"/>
    </source>
</evidence>
<protein>
    <recommendedName>
        <fullName evidence="19">NB-ARC domain-containing protein</fullName>
    </recommendedName>
</protein>
<dbReference type="Pfam" id="PF03732">
    <property type="entry name" value="Retrotrans_gag"/>
    <property type="match status" value="1"/>
</dbReference>
<organism evidence="17 18">
    <name type="scientific">Capsicum baccatum</name>
    <name type="common">Peruvian pepper</name>
    <dbReference type="NCBI Taxonomy" id="33114"/>
    <lineage>
        <taxon>Eukaryota</taxon>
        <taxon>Viridiplantae</taxon>
        <taxon>Streptophyta</taxon>
        <taxon>Embryophyta</taxon>
        <taxon>Tracheophyta</taxon>
        <taxon>Spermatophyta</taxon>
        <taxon>Magnoliopsida</taxon>
        <taxon>eudicotyledons</taxon>
        <taxon>Gunneridae</taxon>
        <taxon>Pentapetalae</taxon>
        <taxon>asterids</taxon>
        <taxon>lamiids</taxon>
        <taxon>Solanales</taxon>
        <taxon>Solanaceae</taxon>
        <taxon>Solanoideae</taxon>
        <taxon>Capsiceae</taxon>
        <taxon>Capsicum</taxon>
    </lineage>
</organism>
<evidence type="ECO:0000259" key="14">
    <source>
        <dbReference type="Pfam" id="PF00931"/>
    </source>
</evidence>
<dbReference type="CDD" id="cd14798">
    <property type="entry name" value="RX-CC_like"/>
    <property type="match status" value="1"/>
</dbReference>
<dbReference type="GO" id="GO:0051607">
    <property type="term" value="P:defense response to virus"/>
    <property type="evidence" value="ECO:0007669"/>
    <property type="project" value="UniProtKB-ARBA"/>
</dbReference>
<dbReference type="SUPFAM" id="SSF52540">
    <property type="entry name" value="P-loop containing nucleoside triphosphate hydrolases"/>
    <property type="match status" value="1"/>
</dbReference>
<evidence type="ECO:0000256" key="3">
    <source>
        <dbReference type="ARBA" id="ARBA00004496"/>
    </source>
</evidence>
<dbReference type="InterPro" id="IPR038005">
    <property type="entry name" value="RX-like_CC"/>
</dbReference>
<dbReference type="FunFam" id="1.10.10.10:FF:000322">
    <property type="entry name" value="Probable disease resistance protein At1g63360"/>
    <property type="match status" value="1"/>
</dbReference>
<evidence type="ECO:0000256" key="1">
    <source>
        <dbReference type="ARBA" id="ARBA00002074"/>
    </source>
</evidence>
<keyword evidence="9" id="KW-0547">Nucleotide-binding</keyword>
<feature type="domain" description="Retrotransposon gag" evidence="15">
    <location>
        <begin position="1207"/>
        <end position="1294"/>
    </location>
</feature>
<dbReference type="Pfam" id="PF00931">
    <property type="entry name" value="NB-ARC"/>
    <property type="match status" value="1"/>
</dbReference>
<dbReference type="Pfam" id="PF23559">
    <property type="entry name" value="WHD_DRP"/>
    <property type="match status" value="1"/>
</dbReference>
<keyword evidence="6" id="KW-0433">Leucine-rich repeat</keyword>
<dbReference type="InterPro" id="IPR027417">
    <property type="entry name" value="P-loop_NTPase"/>
</dbReference>
<evidence type="ECO:0000256" key="5">
    <source>
        <dbReference type="ARBA" id="ARBA00022490"/>
    </source>
</evidence>
<dbReference type="PRINTS" id="PR00364">
    <property type="entry name" value="DISEASERSIST"/>
</dbReference>
<dbReference type="PANTHER" id="PTHR23155:SF1152">
    <property type="entry name" value="AAA+ ATPASE DOMAIN-CONTAINING PROTEIN"/>
    <property type="match status" value="1"/>
</dbReference>
<evidence type="ECO:0000256" key="11">
    <source>
        <dbReference type="ARBA" id="ARBA00022840"/>
    </source>
</evidence>
<dbReference type="InterPro" id="IPR032675">
    <property type="entry name" value="LRR_dom_sf"/>
</dbReference>
<dbReference type="GO" id="GO:0016020">
    <property type="term" value="C:membrane"/>
    <property type="evidence" value="ECO:0007669"/>
    <property type="project" value="UniProtKB-SubCell"/>
</dbReference>
<comment type="caution">
    <text evidence="17">The sequence shown here is derived from an EMBL/GenBank/DDBJ whole genome shotgun (WGS) entry which is preliminary data.</text>
</comment>
<reference evidence="18" key="2">
    <citation type="journal article" date="2017" name="J. Anim. Genet.">
        <title>Multiple reference genome sequences of hot pepper reveal the massive evolution of plant disease resistance genes by retroduplication.</title>
        <authorList>
            <person name="Kim S."/>
            <person name="Park J."/>
            <person name="Yeom S.-I."/>
            <person name="Kim Y.-M."/>
            <person name="Seo E."/>
            <person name="Kim K.-T."/>
            <person name="Kim M.-S."/>
            <person name="Lee J.M."/>
            <person name="Cheong K."/>
            <person name="Shin H.-S."/>
            <person name="Kim S.-B."/>
            <person name="Han K."/>
            <person name="Lee J."/>
            <person name="Park M."/>
            <person name="Lee H.-A."/>
            <person name="Lee H.-Y."/>
            <person name="Lee Y."/>
            <person name="Oh S."/>
            <person name="Lee J.H."/>
            <person name="Choi E."/>
            <person name="Choi E."/>
            <person name="Lee S.E."/>
            <person name="Jeon J."/>
            <person name="Kim H."/>
            <person name="Choi G."/>
            <person name="Song H."/>
            <person name="Lee J."/>
            <person name="Lee S.-C."/>
            <person name="Kwon J.-K."/>
            <person name="Lee H.-Y."/>
            <person name="Koo N."/>
            <person name="Hong Y."/>
            <person name="Kim R.W."/>
            <person name="Kang W.-H."/>
            <person name="Huh J.H."/>
            <person name="Kang B.-C."/>
            <person name="Yang T.-J."/>
            <person name="Lee Y.-H."/>
            <person name="Bennetzen J.L."/>
            <person name="Choi D."/>
        </authorList>
    </citation>
    <scope>NUCLEOTIDE SEQUENCE [LARGE SCALE GENOMIC DNA]</scope>
    <source>
        <strain evidence="18">cv. PBC81</strain>
    </source>
</reference>
<dbReference type="InterPro" id="IPR044974">
    <property type="entry name" value="Disease_R_plants"/>
</dbReference>
<name>A0A2G2X4B5_CAPBA</name>
<dbReference type="InterPro" id="IPR042197">
    <property type="entry name" value="Apaf_helical"/>
</dbReference>
<keyword evidence="11" id="KW-0067">ATP-binding</keyword>
<evidence type="ECO:0000256" key="12">
    <source>
        <dbReference type="ARBA" id="ARBA00023054"/>
    </source>
</evidence>
<dbReference type="Gene3D" id="3.40.50.300">
    <property type="entry name" value="P-loop containing nucleotide triphosphate hydrolases"/>
    <property type="match status" value="1"/>
</dbReference>
<feature type="domain" description="NB-ARC" evidence="14">
    <location>
        <begin position="202"/>
        <end position="376"/>
    </location>
</feature>
<dbReference type="EMBL" id="MLFT02000003">
    <property type="protein sequence ID" value="PHT52300.1"/>
    <property type="molecule type" value="Genomic_DNA"/>
</dbReference>
<keyword evidence="18" id="KW-1185">Reference proteome</keyword>
<keyword evidence="13" id="KW-0472">Membrane</keyword>
<dbReference type="InterPro" id="IPR036388">
    <property type="entry name" value="WH-like_DNA-bd_sf"/>
</dbReference>
<dbReference type="GO" id="GO:0005737">
    <property type="term" value="C:cytoplasm"/>
    <property type="evidence" value="ECO:0007669"/>
    <property type="project" value="UniProtKB-SubCell"/>
</dbReference>
<evidence type="ECO:0000256" key="4">
    <source>
        <dbReference type="ARBA" id="ARBA00008894"/>
    </source>
</evidence>
<evidence type="ECO:0008006" key="19">
    <source>
        <dbReference type="Google" id="ProtNLM"/>
    </source>
</evidence>
<evidence type="ECO:0000259" key="16">
    <source>
        <dbReference type="Pfam" id="PF23559"/>
    </source>
</evidence>
<keyword evidence="7" id="KW-0381">Hypersensitive response</keyword>
<dbReference type="FunFam" id="3.40.50.300:FF:001091">
    <property type="entry name" value="Probable disease resistance protein At1g61300"/>
    <property type="match status" value="1"/>
</dbReference>
<dbReference type="GO" id="GO:0009626">
    <property type="term" value="P:plant-type hypersensitive response"/>
    <property type="evidence" value="ECO:0007669"/>
    <property type="project" value="UniProtKB-KW"/>
</dbReference>
<dbReference type="InterPro" id="IPR005162">
    <property type="entry name" value="Retrotrans_gag_dom"/>
</dbReference>
<dbReference type="InterPro" id="IPR002182">
    <property type="entry name" value="NB-ARC"/>
</dbReference>
<evidence type="ECO:0000259" key="15">
    <source>
        <dbReference type="Pfam" id="PF03732"/>
    </source>
</evidence>
<evidence type="ECO:0000256" key="13">
    <source>
        <dbReference type="ARBA" id="ARBA00023136"/>
    </source>
</evidence>
<dbReference type="OrthoDB" id="1291908at2759"/>
<dbReference type="Gene3D" id="1.10.10.10">
    <property type="entry name" value="Winged helix-like DNA-binding domain superfamily/Winged helix DNA-binding domain"/>
    <property type="match status" value="1"/>
</dbReference>
<dbReference type="InterPro" id="IPR058922">
    <property type="entry name" value="WHD_DRP"/>
</dbReference>
<evidence type="ECO:0000313" key="17">
    <source>
        <dbReference type="EMBL" id="PHT52300.1"/>
    </source>
</evidence>
<dbReference type="Gene3D" id="3.80.10.10">
    <property type="entry name" value="Ribonuclease Inhibitor"/>
    <property type="match status" value="1"/>
</dbReference>
<sequence length="1438" mass="163974">MVVWCIKAPAKDRTTRPYHMQLYLEFCKLLFYPFIPEIPFELYLIITEQIWKPGEKILQISVKTIEFGLREAMIAEDEPQRGKAHEQLSDSVQQDIITKANVNIVDMAHANVASLLRTIESLLSSNSPMRSVSCDHREDFSALHEKISSLEVFLKNFEKNNVSRELTDLEVQIKEVANIVEQTIQLRVTEVVLKRHIMVGRDDQKERLLEDLTASYSGEPKVIPIVGMGGIGKTTLAKEVYNNESVLRRFDVHAWATVSQQHDRKEILLGLLRSTIKMEDRVKTRGEAELADMLQKSLKRKRYLIVLDDIWSCEVWDGVRQCFPTEDNAGSRILLTTRNNEVACYAGTENLSMQMDFMDQDESWNLFESAAFSNEASSSEFETIGKKIAEKCHGLPLTIVVVAGLLKSKREIEYWKSVAKDVTSFVTNDPDKQCSRVLGLSYDHLTSDLKTCLLHFGIFPEDSEIPVKKLMRSWMAEGFLKLENDLEGEAEKCLQDLVNRCLVLVCKKSRDETKIISCKVHDLIYELCLREVERGSVFSMNDIELEVSYSRGLYLSMRKMQPFKHVTGDLSYFGLYRALLTPVHRQLRDHDNNDLSKRTRSIFSFHLKDSSFFLKSELIHFKLLKVLELRHIEIDNFPLQISSLIWLRYLSLVCNANFDVPPEICRLWNLQTFIVQGSQTVITITITITFPEEIWGLMQLRHLKVKRVYLPNPPSVSADKGSHTRFSNIQTTSYLSSCCCTKEVISGIRNVKKLGFSGNNLSDSGLHSNLVYLQQLEILSFIRCSCILLPVTSAKVFPATLKKLKLESTYLDWSYMDIIAELPNLEVLKLIDDACDGEEWQQNVKGFTRLKLLFIHDNRLKCWKATNDNFPVLERLMLSKCSTLKEMPIEFAEIHSLQLIELTSCLPGLGKYAARIQKEQQDLGNNPVDVRISNPFTEEVMANKDTELVVTNQIGSSGNENVGDNEEIRKLRRQIIEMHRAWANGLPPPPVPTDNLDYLSSLPPVSHAQLPIFVDMPQHASRSTPGQQYPTTSNIHFLTPQYKITTCSALPAIHAFAAPLPSEAPAFNVNPTVVIPHSTSNPILNIFSDQHYAPKPTFKSTGPYVFPQPPEFPPNTEKPVMTEEQEEIARKLRSLELTMKNLQGLGGYKSVSYKDLCMFPGVHLPLGFKMPKFEKYDGHGDPIAHLRRYCNQLRGAGGKEELLMAYFGESLSGLASEWFVDQDIDKWNSWDDLANEFVQQFQYNMELIPDEKSLTNMNKKSTETFREYAIRWREQAARVKPPMKESKIVEAFIQVQDETYYQHLLPALGKPFVEVPKMGEMIEDGIKTGRIVSFATLKATTQEIHKGLGSMGGRKNMEDASAIAVGQQAWARGPHHRYPRAQTHVYAQAPTNHYQNPLYPVPPPPYQVYNAQPYVQPPSYPHWRAPTLSSHPPTPHTY</sequence>
<reference evidence="17 18" key="1">
    <citation type="journal article" date="2017" name="Genome Biol.">
        <title>New reference genome sequences of hot pepper reveal the massive evolution of plant disease-resistance genes by retroduplication.</title>
        <authorList>
            <person name="Kim S."/>
            <person name="Park J."/>
            <person name="Yeom S.I."/>
            <person name="Kim Y.M."/>
            <person name="Seo E."/>
            <person name="Kim K.T."/>
            <person name="Kim M.S."/>
            <person name="Lee J.M."/>
            <person name="Cheong K."/>
            <person name="Shin H.S."/>
            <person name="Kim S.B."/>
            <person name="Han K."/>
            <person name="Lee J."/>
            <person name="Park M."/>
            <person name="Lee H.A."/>
            <person name="Lee H.Y."/>
            <person name="Lee Y."/>
            <person name="Oh S."/>
            <person name="Lee J.H."/>
            <person name="Choi E."/>
            <person name="Choi E."/>
            <person name="Lee S.E."/>
            <person name="Jeon J."/>
            <person name="Kim H."/>
            <person name="Choi G."/>
            <person name="Song H."/>
            <person name="Lee J."/>
            <person name="Lee S.C."/>
            <person name="Kwon J.K."/>
            <person name="Lee H.Y."/>
            <person name="Koo N."/>
            <person name="Hong Y."/>
            <person name="Kim R.W."/>
            <person name="Kang W.H."/>
            <person name="Huh J.H."/>
            <person name="Kang B.C."/>
            <person name="Yang T.J."/>
            <person name="Lee Y.H."/>
            <person name="Bennetzen J.L."/>
            <person name="Choi D."/>
        </authorList>
    </citation>
    <scope>NUCLEOTIDE SEQUENCE [LARGE SCALE GENOMIC DNA]</scope>
    <source>
        <strain evidence="18">cv. PBC81</strain>
    </source>
</reference>
<dbReference type="Proteomes" id="UP000224567">
    <property type="component" value="Unassembled WGS sequence"/>
</dbReference>
<evidence type="ECO:0000256" key="2">
    <source>
        <dbReference type="ARBA" id="ARBA00004170"/>
    </source>
</evidence>
<evidence type="ECO:0000256" key="7">
    <source>
        <dbReference type="ARBA" id="ARBA00022667"/>
    </source>
</evidence>
<dbReference type="PANTHER" id="PTHR23155">
    <property type="entry name" value="DISEASE RESISTANCE PROTEIN RP"/>
    <property type="match status" value="1"/>
</dbReference>
<keyword evidence="5" id="KW-0963">Cytoplasm</keyword>
<comment type="function">
    <text evidence="1">Confers resistance to late blight (Phytophthora infestans) races carrying the avirulence gene Avr1. Resistance proteins guard the plant against pathogens that contain an appropriate avirulence protein via an indirect interaction with this avirulence protein. That triggers a defense system including the hypersensitive response, which restricts the pathogen growth.</text>
</comment>
<proteinExistence type="inferred from homology"/>
<feature type="domain" description="Disease resistance protein winged helix" evidence="16">
    <location>
        <begin position="458"/>
        <end position="527"/>
    </location>
</feature>
<accession>A0A2G2X4B5</accession>
<dbReference type="GO" id="GO:0005524">
    <property type="term" value="F:ATP binding"/>
    <property type="evidence" value="ECO:0007669"/>
    <property type="project" value="UniProtKB-KW"/>
</dbReference>
<dbReference type="GO" id="GO:0043531">
    <property type="term" value="F:ADP binding"/>
    <property type="evidence" value="ECO:0007669"/>
    <property type="project" value="InterPro"/>
</dbReference>